<proteinExistence type="predicted"/>
<organism evidence="5 6">
    <name type="scientific">Chytriomyces confervae</name>
    <dbReference type="NCBI Taxonomy" id="246404"/>
    <lineage>
        <taxon>Eukaryota</taxon>
        <taxon>Fungi</taxon>
        <taxon>Fungi incertae sedis</taxon>
        <taxon>Chytridiomycota</taxon>
        <taxon>Chytridiomycota incertae sedis</taxon>
        <taxon>Chytridiomycetes</taxon>
        <taxon>Chytridiales</taxon>
        <taxon>Chytriomycetaceae</taxon>
        <taxon>Chytriomyces</taxon>
    </lineage>
</organism>
<dbReference type="AlphaFoldDB" id="A0A507F4A3"/>
<dbReference type="OrthoDB" id="5559126at2759"/>
<evidence type="ECO:0000256" key="3">
    <source>
        <dbReference type="SAM" id="MobiDB-lite"/>
    </source>
</evidence>
<protein>
    <recommendedName>
        <fullName evidence="7">Chitin-binding type-4 domain-containing protein</fullName>
    </recommendedName>
</protein>
<dbReference type="PANTHER" id="PTHR36575:SF2">
    <property type="entry name" value="CHITIN-BINDING TYPE-4 DOMAIN-CONTAINING PROTEIN-RELATED"/>
    <property type="match status" value="1"/>
</dbReference>
<comment type="cofactor">
    <cofactor evidence="1">
        <name>Cu(2+)</name>
        <dbReference type="ChEBI" id="CHEBI:29036"/>
    </cofactor>
</comment>
<keyword evidence="2" id="KW-0186">Copper</keyword>
<comment type="caution">
    <text evidence="5">The sequence shown here is derived from an EMBL/GenBank/DDBJ whole genome shotgun (WGS) entry which is preliminary data.</text>
</comment>
<dbReference type="Proteomes" id="UP000320333">
    <property type="component" value="Unassembled WGS sequence"/>
</dbReference>
<evidence type="ECO:0008006" key="7">
    <source>
        <dbReference type="Google" id="ProtNLM"/>
    </source>
</evidence>
<dbReference type="PRINTS" id="PR01217">
    <property type="entry name" value="PRICHEXTENSN"/>
</dbReference>
<feature type="signal peptide" evidence="4">
    <location>
        <begin position="1"/>
        <end position="17"/>
    </location>
</feature>
<keyword evidence="4" id="KW-0732">Signal</keyword>
<evidence type="ECO:0000256" key="1">
    <source>
        <dbReference type="ARBA" id="ARBA00001973"/>
    </source>
</evidence>
<evidence type="ECO:0000256" key="2">
    <source>
        <dbReference type="ARBA" id="ARBA00023008"/>
    </source>
</evidence>
<keyword evidence="6" id="KW-1185">Reference proteome</keyword>
<feature type="chain" id="PRO_5021308078" description="Chitin-binding type-4 domain-containing protein" evidence="4">
    <location>
        <begin position="18"/>
        <end position="301"/>
    </location>
</feature>
<evidence type="ECO:0000313" key="5">
    <source>
        <dbReference type="EMBL" id="TPX70495.1"/>
    </source>
</evidence>
<evidence type="ECO:0000256" key="4">
    <source>
        <dbReference type="SAM" id="SignalP"/>
    </source>
</evidence>
<dbReference type="PANTHER" id="PTHR36575">
    <property type="entry name" value="BINDING PROTEIN, PUTATIVE (AFU_ORTHOLOGUE AFUA_1G14430)-RELATED"/>
    <property type="match status" value="1"/>
</dbReference>
<dbReference type="EMBL" id="QEAP01000283">
    <property type="protein sequence ID" value="TPX70495.1"/>
    <property type="molecule type" value="Genomic_DNA"/>
</dbReference>
<evidence type="ECO:0000313" key="6">
    <source>
        <dbReference type="Proteomes" id="UP000320333"/>
    </source>
</evidence>
<reference evidence="5 6" key="1">
    <citation type="journal article" date="2019" name="Sci. Rep.">
        <title>Comparative genomics of chytrid fungi reveal insights into the obligate biotrophic and pathogenic lifestyle of Synchytrium endobioticum.</title>
        <authorList>
            <person name="van de Vossenberg B.T.L.H."/>
            <person name="Warris S."/>
            <person name="Nguyen H.D.T."/>
            <person name="van Gent-Pelzer M.P.E."/>
            <person name="Joly D.L."/>
            <person name="van de Geest H.C."/>
            <person name="Bonants P.J.M."/>
            <person name="Smith D.S."/>
            <person name="Levesque C.A."/>
            <person name="van der Lee T.A.J."/>
        </authorList>
    </citation>
    <scope>NUCLEOTIDE SEQUENCE [LARGE SCALE GENOMIC DNA]</scope>
    <source>
        <strain evidence="5 6">CBS 675.73</strain>
    </source>
</reference>
<name>A0A507F4A3_9FUNG</name>
<dbReference type="STRING" id="246404.A0A507F4A3"/>
<feature type="region of interest" description="Disordered" evidence="3">
    <location>
        <begin position="164"/>
        <end position="230"/>
    </location>
</feature>
<accession>A0A507F4A3</accession>
<feature type="compositionally biased region" description="Pro residues" evidence="3">
    <location>
        <begin position="170"/>
        <end position="225"/>
    </location>
</feature>
<sequence length="301" mass="31676">MLQLMLLALHFANTVSAHGYMVSPGGINNKATFGAVRGFGGSNPDILQNPANPNNMCKGLPKGRVVPLSLGGNGASHSVGLSISAKHPGPCSMEIIDPATNKIVEIGTGNNCATQAGNRFDWTFTLKNMEQVTCNDCIMRWVWSSSNLIPTEFYQTCSDITLTKAGGNSPAPPQPPQPNPQPNPQPQQPAPVPAPKPNPPSVPKPNPPPQPNPQPTTPKPNPQPPTTGSISHTAADCKVANEFLCVQQCGKVLIHCTGAGTGVETGALDGETAVCNNGRIDFKTNCVAKSKDVISFTDERF</sequence>
<gene>
    <name evidence="5" type="ORF">CcCBS67573_g06518</name>
</gene>
<dbReference type="InterPro" id="IPR052282">
    <property type="entry name" value="Starch-active_LPMO"/>
</dbReference>